<evidence type="ECO:0000313" key="2">
    <source>
        <dbReference type="EMBL" id="PJZ74047.1"/>
    </source>
</evidence>
<organism evidence="2 4">
    <name type="scientific">Leptospira perolatii</name>
    <dbReference type="NCBI Taxonomy" id="2023191"/>
    <lineage>
        <taxon>Bacteria</taxon>
        <taxon>Pseudomonadati</taxon>
        <taxon>Spirochaetota</taxon>
        <taxon>Spirochaetia</taxon>
        <taxon>Leptospirales</taxon>
        <taxon>Leptospiraceae</taxon>
        <taxon>Leptospira</taxon>
    </lineage>
</organism>
<dbReference type="Gene3D" id="3.40.50.10610">
    <property type="entry name" value="ABC-type transport auxiliary lipoprotein component"/>
    <property type="match status" value="1"/>
</dbReference>
<accession>A0A2M9ZPP5</accession>
<sequence>MFSFFFSSCASISKNNKFSDFPDAIQSLSGDLRTQFESSVKASGGKVPAKLAVLNIANEDGIISNLGRSLTDKMIRELFQSKTFILLERDRLNKIIGEQSFQKSGLVLSDEMVSIGKLSGAEYLLLGQISFQDQDFLLNVRIVSLSGVILATSEVVFASNDETFSKFREVSK</sequence>
<evidence type="ECO:0000313" key="4">
    <source>
        <dbReference type="Proteomes" id="UP000231990"/>
    </source>
</evidence>
<dbReference type="EMBL" id="NPDY01000002">
    <property type="protein sequence ID" value="PJZ70924.1"/>
    <property type="molecule type" value="Genomic_DNA"/>
</dbReference>
<dbReference type="InterPro" id="IPR005534">
    <property type="entry name" value="Curli_assmbl/transp-comp_CsgG"/>
</dbReference>
<evidence type="ECO:0000313" key="3">
    <source>
        <dbReference type="Proteomes" id="UP000231962"/>
    </source>
</evidence>
<proteinExistence type="predicted"/>
<evidence type="ECO:0000313" key="1">
    <source>
        <dbReference type="EMBL" id="PJZ70924.1"/>
    </source>
</evidence>
<gene>
    <name evidence="1" type="ORF">CH360_03800</name>
    <name evidence="2" type="ORF">CH373_06940</name>
</gene>
<dbReference type="Pfam" id="PF03783">
    <property type="entry name" value="CsgG"/>
    <property type="match status" value="1"/>
</dbReference>
<keyword evidence="3" id="KW-1185">Reference proteome</keyword>
<dbReference type="AlphaFoldDB" id="A0A2M9ZPP5"/>
<dbReference type="GO" id="GO:0030288">
    <property type="term" value="C:outer membrane-bounded periplasmic space"/>
    <property type="evidence" value="ECO:0007669"/>
    <property type="project" value="InterPro"/>
</dbReference>
<dbReference type="Proteomes" id="UP000231962">
    <property type="component" value="Unassembled WGS sequence"/>
</dbReference>
<comment type="caution">
    <text evidence="2">The sequence shown here is derived from an EMBL/GenBank/DDBJ whole genome shotgun (WGS) entry which is preliminary data.</text>
</comment>
<protein>
    <submittedName>
        <fullName evidence="2">Curli assembly protein CsgG</fullName>
    </submittedName>
</protein>
<dbReference type="EMBL" id="NPDZ01000003">
    <property type="protein sequence ID" value="PJZ74047.1"/>
    <property type="molecule type" value="Genomic_DNA"/>
</dbReference>
<reference evidence="3 4" key="1">
    <citation type="submission" date="2017-07" db="EMBL/GenBank/DDBJ databases">
        <title>Leptospira spp. isolated from tropical soils.</title>
        <authorList>
            <person name="Thibeaux R."/>
            <person name="Iraola G."/>
            <person name="Ferres I."/>
            <person name="Bierque E."/>
            <person name="Girault D."/>
            <person name="Soupe-Gilbert M.-E."/>
            <person name="Picardeau M."/>
            <person name="Goarant C."/>
        </authorList>
    </citation>
    <scope>NUCLEOTIDE SEQUENCE [LARGE SCALE GENOMIC DNA]</scope>
    <source>
        <strain evidence="2 4">FH1-B-B1</strain>
        <strain evidence="1 3">FH1-B-C1</strain>
    </source>
</reference>
<dbReference type="OrthoDB" id="338076at2"/>
<name>A0A2M9ZPP5_9LEPT</name>
<dbReference type="Proteomes" id="UP000231990">
    <property type="component" value="Unassembled WGS sequence"/>
</dbReference>